<keyword evidence="3" id="KW-0418">Kinase</keyword>
<dbReference type="InterPro" id="IPR000577">
    <property type="entry name" value="Carb_kinase_FGGY"/>
</dbReference>
<dbReference type="KEGG" id="tbn:TBH_C1185"/>
<evidence type="ECO:0000313" key="6">
    <source>
        <dbReference type="EMBL" id="BAO44111.1"/>
    </source>
</evidence>
<evidence type="ECO:0008006" key="8">
    <source>
        <dbReference type="Google" id="ProtNLM"/>
    </source>
</evidence>
<accession>A0A7U6GI72</accession>
<evidence type="ECO:0000259" key="5">
    <source>
        <dbReference type="Pfam" id="PF02782"/>
    </source>
</evidence>
<evidence type="ECO:0000256" key="3">
    <source>
        <dbReference type="ARBA" id="ARBA00022777"/>
    </source>
</evidence>
<protein>
    <recommendedName>
        <fullName evidence="8">Carbohydrate kinase</fullName>
    </recommendedName>
</protein>
<evidence type="ECO:0000256" key="1">
    <source>
        <dbReference type="ARBA" id="ARBA00009156"/>
    </source>
</evidence>
<dbReference type="InterPro" id="IPR043129">
    <property type="entry name" value="ATPase_NBD"/>
</dbReference>
<organism evidence="6 7">
    <name type="scientific">Thiolapillus brandeum</name>
    <dbReference type="NCBI Taxonomy" id="1076588"/>
    <lineage>
        <taxon>Bacteria</taxon>
        <taxon>Pseudomonadati</taxon>
        <taxon>Pseudomonadota</taxon>
        <taxon>Gammaproteobacteria</taxon>
        <taxon>Chromatiales</taxon>
        <taxon>Sedimenticolaceae</taxon>
        <taxon>Thiolapillus</taxon>
    </lineage>
</organism>
<dbReference type="PANTHER" id="PTHR10196:SF80">
    <property type="entry name" value="D-RIBULOSE KINASE"/>
    <property type="match status" value="1"/>
</dbReference>
<dbReference type="GO" id="GO:0004856">
    <property type="term" value="F:D-xylulokinase activity"/>
    <property type="evidence" value="ECO:0007669"/>
    <property type="project" value="TreeGrafter"/>
</dbReference>
<evidence type="ECO:0000259" key="4">
    <source>
        <dbReference type="Pfam" id="PF00370"/>
    </source>
</evidence>
<feature type="domain" description="Carbohydrate kinase FGGY C-terminal" evidence="5">
    <location>
        <begin position="321"/>
        <end position="422"/>
    </location>
</feature>
<keyword evidence="2" id="KW-0808">Transferase</keyword>
<keyword evidence="7" id="KW-1185">Reference proteome</keyword>
<dbReference type="Pfam" id="PF00370">
    <property type="entry name" value="FGGY_N"/>
    <property type="match status" value="1"/>
</dbReference>
<dbReference type="InterPro" id="IPR018484">
    <property type="entry name" value="FGGY_N"/>
</dbReference>
<dbReference type="InterPro" id="IPR018485">
    <property type="entry name" value="FGGY_C"/>
</dbReference>
<dbReference type="Proteomes" id="UP000031631">
    <property type="component" value="Chromosome"/>
</dbReference>
<reference evidence="6 7" key="1">
    <citation type="journal article" date="2014" name="PLoS ONE">
        <title>Physiological and genomic features of a novel sulfur-oxidizing gammaproteobacterium belonging to a previously uncultivated symbiotic lineage isolated from a hydrothermal vent.</title>
        <authorList>
            <person name="Nunoura T."/>
            <person name="Takaki Y."/>
            <person name="Kazama H."/>
            <person name="Kakuta J."/>
            <person name="Shimamura S."/>
            <person name="Makita H."/>
            <person name="Hirai M."/>
            <person name="Miyazaki M."/>
            <person name="Takai K."/>
        </authorList>
    </citation>
    <scope>NUCLEOTIDE SEQUENCE [LARGE SCALE GENOMIC DNA]</scope>
    <source>
        <strain evidence="6 7">Hiromi1</strain>
    </source>
</reference>
<dbReference type="PIRSF" id="PIRSF000538">
    <property type="entry name" value="GlpK"/>
    <property type="match status" value="1"/>
</dbReference>
<sequence>MKQPCFIGIDLGTSGCRGICIDDVGRLLASASRPLPPSRHPQDGWSEQHPGDWWSATLEVLQELQVRTPNHQAQALSADGTSGTLVLTNRQGQPLGPGLMYDDRRATAEAELLTRLAPDQAVLHSPSSSLAKLLWLHQHEGLVPGALALHQSEWISGQLCDTGGVGDENNCLKLGYDPVQQCWPTWLNELPLPHSLFPGVLAVGMPLGRISPEITAATGLPSQCQVITGTTDSTAAALAAGLEQPGDALTSLGSTLVCKILVDQPLQSAQYGIYSHRIFGRWLAGGASNSGGAVLRQHFSDPEIRELSRNLNPERSLCLEYYPLPGPGERFPINDPGMPPRLHPVPKDKARFLQGILEGIGRIEVLAYRKLESLGAGYPVRVSTSGGGATNAYWEKLRQRLLKRPVRIAAHPQPAYGAASVARRGAYREG</sequence>
<dbReference type="GO" id="GO:0005829">
    <property type="term" value="C:cytosol"/>
    <property type="evidence" value="ECO:0007669"/>
    <property type="project" value="TreeGrafter"/>
</dbReference>
<dbReference type="OrthoDB" id="9805576at2"/>
<feature type="domain" description="Carbohydrate kinase FGGY N-terminal" evidence="4">
    <location>
        <begin position="6"/>
        <end position="238"/>
    </location>
</feature>
<gene>
    <name evidence="6" type="ORF">TBH_C1185</name>
</gene>
<dbReference type="PANTHER" id="PTHR10196">
    <property type="entry name" value="SUGAR KINASE"/>
    <property type="match status" value="1"/>
</dbReference>
<dbReference type="EMBL" id="AP012273">
    <property type="protein sequence ID" value="BAO44111.1"/>
    <property type="molecule type" value="Genomic_DNA"/>
</dbReference>
<evidence type="ECO:0000256" key="2">
    <source>
        <dbReference type="ARBA" id="ARBA00022679"/>
    </source>
</evidence>
<name>A0A7U6GI72_9GAMM</name>
<evidence type="ECO:0000313" key="7">
    <source>
        <dbReference type="Proteomes" id="UP000031631"/>
    </source>
</evidence>
<dbReference type="Gene3D" id="3.30.420.40">
    <property type="match status" value="2"/>
</dbReference>
<dbReference type="SUPFAM" id="SSF53067">
    <property type="entry name" value="Actin-like ATPase domain"/>
    <property type="match status" value="2"/>
</dbReference>
<proteinExistence type="inferred from homology"/>
<dbReference type="CDD" id="cd07783">
    <property type="entry name" value="ASKHA_NBD_FGGY_SePSK_AtXK1-like"/>
    <property type="match status" value="1"/>
</dbReference>
<dbReference type="Pfam" id="PF02782">
    <property type="entry name" value="FGGY_C"/>
    <property type="match status" value="1"/>
</dbReference>
<dbReference type="GO" id="GO:0005997">
    <property type="term" value="P:xylulose metabolic process"/>
    <property type="evidence" value="ECO:0007669"/>
    <property type="project" value="TreeGrafter"/>
</dbReference>
<dbReference type="GO" id="GO:0019150">
    <property type="term" value="F:D-ribulokinase activity"/>
    <property type="evidence" value="ECO:0007669"/>
    <property type="project" value="TreeGrafter"/>
</dbReference>
<comment type="similarity">
    <text evidence="1">Belongs to the FGGY kinase family.</text>
</comment>
<dbReference type="AlphaFoldDB" id="A0A7U6GI72"/>
<dbReference type="RefSeq" id="WP_041066580.1">
    <property type="nucleotide sequence ID" value="NZ_AP012273.1"/>
</dbReference>